<gene>
    <name evidence="2" type="ORF">QO192_08260</name>
</gene>
<dbReference type="PANTHER" id="PTHR31435:SF10">
    <property type="entry name" value="BSR4717 PROTEIN"/>
    <property type="match status" value="1"/>
</dbReference>
<proteinExistence type="predicted"/>
<dbReference type="EC" id="2.3.1.-" evidence="2"/>
<evidence type="ECO:0000259" key="1">
    <source>
        <dbReference type="PROSITE" id="PS51729"/>
    </source>
</evidence>
<dbReference type="CDD" id="cd04301">
    <property type="entry name" value="NAT_SF"/>
    <property type="match status" value="1"/>
</dbReference>
<dbReference type="InterPro" id="IPR045057">
    <property type="entry name" value="Gcn5-rel_NAT"/>
</dbReference>
<dbReference type="GO" id="GO:0016746">
    <property type="term" value="F:acyltransferase activity"/>
    <property type="evidence" value="ECO:0007669"/>
    <property type="project" value="UniProtKB-KW"/>
</dbReference>
<dbReference type="RefSeq" id="WP_371569643.1">
    <property type="nucleotide sequence ID" value="NZ_JASMRN010000005.1"/>
</dbReference>
<dbReference type="InterPro" id="IPR031165">
    <property type="entry name" value="GNAT_YJDJ"/>
</dbReference>
<organism evidence="2 3">
    <name type="scientific">Flavobacterium frigidarium</name>
    <dbReference type="NCBI Taxonomy" id="99286"/>
    <lineage>
        <taxon>Bacteria</taxon>
        <taxon>Pseudomonadati</taxon>
        <taxon>Bacteroidota</taxon>
        <taxon>Flavobacteriia</taxon>
        <taxon>Flavobacteriales</taxon>
        <taxon>Flavobacteriaceae</taxon>
        <taxon>Flavobacterium</taxon>
    </lineage>
</organism>
<keyword evidence="3" id="KW-1185">Reference proteome</keyword>
<dbReference type="Gene3D" id="3.40.630.30">
    <property type="match status" value="1"/>
</dbReference>
<reference evidence="2 3" key="1">
    <citation type="submission" date="2023-05" db="EMBL/GenBank/DDBJ databases">
        <title>Adaptations of aquatic viruses from atmosphere-close ecosystems of the Central Arctic Ocean.</title>
        <authorList>
            <person name="Rahlff J."/>
            <person name="Holmfeldt K."/>
        </authorList>
    </citation>
    <scope>NUCLEOTIDE SEQUENCE [LARGE SCALE GENOMIC DNA]</scope>
    <source>
        <strain evidence="2 3">Arc14</strain>
    </source>
</reference>
<keyword evidence="2" id="KW-0808">Transferase</keyword>
<dbReference type="PANTHER" id="PTHR31435">
    <property type="entry name" value="PROTEIN NATD1"/>
    <property type="match status" value="1"/>
</dbReference>
<dbReference type="PROSITE" id="PS51729">
    <property type="entry name" value="GNAT_YJDJ"/>
    <property type="match status" value="1"/>
</dbReference>
<keyword evidence="2" id="KW-0012">Acyltransferase</keyword>
<dbReference type="Proteomes" id="UP001568894">
    <property type="component" value="Unassembled WGS sequence"/>
</dbReference>
<comment type="caution">
    <text evidence="2">The sequence shown here is derived from an EMBL/GenBank/DDBJ whole genome shotgun (WGS) entry which is preliminary data.</text>
</comment>
<feature type="domain" description="N-acetyltransferase" evidence="1">
    <location>
        <begin position="8"/>
        <end position="94"/>
    </location>
</feature>
<evidence type="ECO:0000313" key="3">
    <source>
        <dbReference type="Proteomes" id="UP001568894"/>
    </source>
</evidence>
<protein>
    <submittedName>
        <fullName evidence="2">GNAT family N-acetyltransferase</fullName>
        <ecNumber evidence="2">2.3.1.-</ecNumber>
    </submittedName>
</protein>
<sequence>MSKKVQLENNEKEGVFYIEENDDVLGKMIFRHTAANQITIDHTEVTDDETGKGLGEEMVTEAVNFARKKGITIVPSCPFVAHVFDKTPDFKDVL</sequence>
<dbReference type="SUPFAM" id="SSF55729">
    <property type="entry name" value="Acyl-CoA N-acyltransferases (Nat)"/>
    <property type="match status" value="1"/>
</dbReference>
<accession>A0ABV4KC86</accession>
<dbReference type="InterPro" id="IPR016181">
    <property type="entry name" value="Acyl_CoA_acyltransferase"/>
</dbReference>
<dbReference type="EMBL" id="JASMRN010000005">
    <property type="protein sequence ID" value="MEZ7515272.1"/>
    <property type="molecule type" value="Genomic_DNA"/>
</dbReference>
<evidence type="ECO:0000313" key="2">
    <source>
        <dbReference type="EMBL" id="MEZ7515272.1"/>
    </source>
</evidence>
<name>A0ABV4KC86_9FLAO</name>
<dbReference type="Pfam" id="PF14542">
    <property type="entry name" value="Acetyltransf_CG"/>
    <property type="match status" value="1"/>
</dbReference>